<evidence type="ECO:0000259" key="1">
    <source>
        <dbReference type="PROSITE" id="PS50076"/>
    </source>
</evidence>
<dbReference type="PROSITE" id="PS50076">
    <property type="entry name" value="DNAJ_2"/>
    <property type="match status" value="1"/>
</dbReference>
<protein>
    <submittedName>
        <fullName evidence="2">DnaJ domain-containing protein</fullName>
    </submittedName>
</protein>
<dbReference type="AlphaFoldDB" id="A0A844YCE2"/>
<feature type="domain" description="J" evidence="1">
    <location>
        <begin position="39"/>
        <end position="100"/>
    </location>
</feature>
<dbReference type="SMART" id="SM00271">
    <property type="entry name" value="DnaJ"/>
    <property type="match status" value="1"/>
</dbReference>
<dbReference type="EMBL" id="WTYD01000002">
    <property type="protein sequence ID" value="MXO54622.1"/>
    <property type="molecule type" value="Genomic_DNA"/>
</dbReference>
<comment type="caution">
    <text evidence="2">The sequence shown here is derived from an EMBL/GenBank/DDBJ whole genome shotgun (WGS) entry which is preliminary data.</text>
</comment>
<name>A0A844YCE2_9SPHN</name>
<dbReference type="PROSITE" id="PS51257">
    <property type="entry name" value="PROKAR_LIPOPROTEIN"/>
    <property type="match status" value="1"/>
</dbReference>
<reference evidence="2 3" key="1">
    <citation type="submission" date="2019-12" db="EMBL/GenBank/DDBJ databases">
        <title>Genomic-based taxomic classification of the family Erythrobacteraceae.</title>
        <authorList>
            <person name="Xu L."/>
        </authorList>
    </citation>
    <scope>NUCLEOTIDE SEQUENCE [LARGE SCALE GENOMIC DNA]</scope>
    <source>
        <strain evidence="2 3">JCM 17468</strain>
    </source>
</reference>
<dbReference type="Pfam" id="PF00226">
    <property type="entry name" value="DnaJ"/>
    <property type="match status" value="1"/>
</dbReference>
<dbReference type="Proteomes" id="UP000430272">
    <property type="component" value="Unassembled WGS sequence"/>
</dbReference>
<dbReference type="OrthoDB" id="9811070at2"/>
<accession>A0A844YCE2</accession>
<dbReference type="RefSeq" id="WP_160661522.1">
    <property type="nucleotide sequence ID" value="NZ_BAABDV010000001.1"/>
</dbReference>
<proteinExistence type="predicted"/>
<evidence type="ECO:0000313" key="2">
    <source>
        <dbReference type="EMBL" id="MXO54622.1"/>
    </source>
</evidence>
<organism evidence="2 3">
    <name type="scientific">Qipengyuania pelagi</name>
    <dbReference type="NCBI Taxonomy" id="994320"/>
    <lineage>
        <taxon>Bacteria</taxon>
        <taxon>Pseudomonadati</taxon>
        <taxon>Pseudomonadota</taxon>
        <taxon>Alphaproteobacteria</taxon>
        <taxon>Sphingomonadales</taxon>
        <taxon>Erythrobacteraceae</taxon>
        <taxon>Qipengyuania</taxon>
    </lineage>
</organism>
<dbReference type="InterPro" id="IPR001623">
    <property type="entry name" value="DnaJ_domain"/>
</dbReference>
<gene>
    <name evidence="2" type="ORF">GRI47_11485</name>
</gene>
<dbReference type="SUPFAM" id="SSF46565">
    <property type="entry name" value="Chaperone J-domain"/>
    <property type="match status" value="1"/>
</dbReference>
<sequence>MMRWLVIAALLAIACRWLFGKWPWDYLRGAPSQDRELARARRLLSVPADADAPRIREAHRRLAAQFHPDRGGSTARLAEINAARDLLLNRIDADPTEPRK</sequence>
<dbReference type="InterPro" id="IPR036869">
    <property type="entry name" value="J_dom_sf"/>
</dbReference>
<dbReference type="CDD" id="cd06257">
    <property type="entry name" value="DnaJ"/>
    <property type="match status" value="1"/>
</dbReference>
<keyword evidence="3" id="KW-1185">Reference proteome</keyword>
<dbReference type="Gene3D" id="1.10.287.110">
    <property type="entry name" value="DnaJ domain"/>
    <property type="match status" value="1"/>
</dbReference>
<evidence type="ECO:0000313" key="3">
    <source>
        <dbReference type="Proteomes" id="UP000430272"/>
    </source>
</evidence>